<proteinExistence type="predicted"/>
<gene>
    <name evidence="1" type="ORF">QF035_002696</name>
</gene>
<name>A0ABU0SNH4_9ACTN</name>
<evidence type="ECO:0000313" key="1">
    <source>
        <dbReference type="EMBL" id="MDQ1025114.1"/>
    </source>
</evidence>
<sequence length="49" mass="5193">MICVECDPYETPPFVPFLLAAAPPLVVTAHQVDRIVDVLHASVAAAPAH</sequence>
<dbReference type="RefSeq" id="WP_307520431.1">
    <property type="nucleotide sequence ID" value="NZ_JAUSZI010000002.1"/>
</dbReference>
<dbReference type="EMBL" id="JAUSZI010000002">
    <property type="protein sequence ID" value="MDQ1025114.1"/>
    <property type="molecule type" value="Genomic_DNA"/>
</dbReference>
<protein>
    <submittedName>
        <fullName evidence="1">Adenosylmethionine-8-amino-7-oxononanoate aminotransferase</fullName>
    </submittedName>
</protein>
<keyword evidence="1" id="KW-0808">Transferase</keyword>
<reference evidence="1 2" key="1">
    <citation type="submission" date="2023-07" db="EMBL/GenBank/DDBJ databases">
        <title>Comparative genomics of wheat-associated soil bacteria to identify genetic determinants of phenazine resistance.</title>
        <authorList>
            <person name="Mouncey N."/>
        </authorList>
    </citation>
    <scope>NUCLEOTIDE SEQUENCE [LARGE SCALE GENOMIC DNA]</scope>
    <source>
        <strain evidence="1 2">V2I4</strain>
    </source>
</reference>
<dbReference type="Proteomes" id="UP001230328">
    <property type="component" value="Unassembled WGS sequence"/>
</dbReference>
<keyword evidence="1" id="KW-0032">Aminotransferase</keyword>
<comment type="caution">
    <text evidence="1">The sequence shown here is derived from an EMBL/GenBank/DDBJ whole genome shotgun (WGS) entry which is preliminary data.</text>
</comment>
<dbReference type="GO" id="GO:0008483">
    <property type="term" value="F:transaminase activity"/>
    <property type="evidence" value="ECO:0007669"/>
    <property type="project" value="UniProtKB-KW"/>
</dbReference>
<accession>A0ABU0SNH4</accession>
<evidence type="ECO:0000313" key="2">
    <source>
        <dbReference type="Proteomes" id="UP001230328"/>
    </source>
</evidence>
<keyword evidence="2" id="KW-1185">Reference proteome</keyword>
<organism evidence="1 2">
    <name type="scientific">Streptomyces umbrinus</name>
    <dbReference type="NCBI Taxonomy" id="67370"/>
    <lineage>
        <taxon>Bacteria</taxon>
        <taxon>Bacillati</taxon>
        <taxon>Actinomycetota</taxon>
        <taxon>Actinomycetes</taxon>
        <taxon>Kitasatosporales</taxon>
        <taxon>Streptomycetaceae</taxon>
        <taxon>Streptomyces</taxon>
        <taxon>Streptomyces phaeochromogenes group</taxon>
    </lineage>
</organism>